<keyword evidence="3" id="KW-1185">Reference proteome</keyword>
<evidence type="ECO:0000313" key="2">
    <source>
        <dbReference type="EMBL" id="GGL40917.1"/>
    </source>
</evidence>
<protein>
    <submittedName>
        <fullName evidence="2">Uncharacterized protein</fullName>
    </submittedName>
</protein>
<reference evidence="2" key="1">
    <citation type="journal article" date="2014" name="Int. J. Syst. Evol. Microbiol.">
        <title>Complete genome sequence of Corynebacterium casei LMG S-19264T (=DSM 44701T), isolated from a smear-ripened cheese.</title>
        <authorList>
            <consortium name="US DOE Joint Genome Institute (JGI-PGF)"/>
            <person name="Walter F."/>
            <person name="Albersmeier A."/>
            <person name="Kalinowski J."/>
            <person name="Ruckert C."/>
        </authorList>
    </citation>
    <scope>NUCLEOTIDE SEQUENCE</scope>
    <source>
        <strain evidence="2">JCM 15325</strain>
    </source>
</reference>
<organism evidence="2 3">
    <name type="scientific">Sporolactobacillus putidus</name>
    <dbReference type="NCBI Taxonomy" id="492735"/>
    <lineage>
        <taxon>Bacteria</taxon>
        <taxon>Bacillati</taxon>
        <taxon>Bacillota</taxon>
        <taxon>Bacilli</taxon>
        <taxon>Bacillales</taxon>
        <taxon>Sporolactobacillaceae</taxon>
        <taxon>Sporolactobacillus</taxon>
    </lineage>
</organism>
<keyword evidence="1" id="KW-0472">Membrane</keyword>
<evidence type="ECO:0000313" key="3">
    <source>
        <dbReference type="Proteomes" id="UP000654670"/>
    </source>
</evidence>
<reference evidence="2" key="2">
    <citation type="submission" date="2020-09" db="EMBL/GenBank/DDBJ databases">
        <authorList>
            <person name="Sun Q."/>
            <person name="Ohkuma M."/>
        </authorList>
    </citation>
    <scope>NUCLEOTIDE SEQUENCE</scope>
    <source>
        <strain evidence="2">JCM 15325</strain>
    </source>
</reference>
<dbReference type="Proteomes" id="UP000654670">
    <property type="component" value="Unassembled WGS sequence"/>
</dbReference>
<dbReference type="AlphaFoldDB" id="A0A917VYZ7"/>
<proteinExistence type="predicted"/>
<keyword evidence="1" id="KW-0812">Transmembrane</keyword>
<keyword evidence="1" id="KW-1133">Transmembrane helix</keyword>
<comment type="caution">
    <text evidence="2">The sequence shown here is derived from an EMBL/GenBank/DDBJ whole genome shotgun (WGS) entry which is preliminary data.</text>
</comment>
<gene>
    <name evidence="2" type="ORF">GCM10007968_01040</name>
</gene>
<sequence length="181" mass="20206">MIDINLLPYEHKVPKKLIWLIAAFAFVCVLIFISLSVYSWQLNTQLKSVQQEEAVWKARSLKKIGFKQPNVSAKPTPADAVNFLIANRLSAFLTWSLINRQLPEGGTVVNITYNDSGKVTVQCHLEHFAEIQPFADQLRKNSFSQVVMTEVNQPNPPAAGGLSGYLVTLTLNTGIRLPINQ</sequence>
<dbReference type="RefSeq" id="WP_188800751.1">
    <property type="nucleotide sequence ID" value="NZ_BMOK01000001.1"/>
</dbReference>
<name>A0A917VYZ7_9BACL</name>
<accession>A0A917VYZ7</accession>
<dbReference type="EMBL" id="BMOK01000001">
    <property type="protein sequence ID" value="GGL40917.1"/>
    <property type="molecule type" value="Genomic_DNA"/>
</dbReference>
<evidence type="ECO:0000256" key="1">
    <source>
        <dbReference type="SAM" id="Phobius"/>
    </source>
</evidence>
<feature type="transmembrane region" description="Helical" evidence="1">
    <location>
        <begin position="17"/>
        <end position="38"/>
    </location>
</feature>